<dbReference type="Proteomes" id="UP000826195">
    <property type="component" value="Unassembled WGS sequence"/>
</dbReference>
<evidence type="ECO:0000313" key="2">
    <source>
        <dbReference type="Proteomes" id="UP000826195"/>
    </source>
</evidence>
<organism evidence="1 2">
    <name type="scientific">Cotesia glomerata</name>
    <name type="common">Lepidopteran parasitic wasp</name>
    <name type="synonym">Apanteles glomeratus</name>
    <dbReference type="NCBI Taxonomy" id="32391"/>
    <lineage>
        <taxon>Eukaryota</taxon>
        <taxon>Metazoa</taxon>
        <taxon>Ecdysozoa</taxon>
        <taxon>Arthropoda</taxon>
        <taxon>Hexapoda</taxon>
        <taxon>Insecta</taxon>
        <taxon>Pterygota</taxon>
        <taxon>Neoptera</taxon>
        <taxon>Endopterygota</taxon>
        <taxon>Hymenoptera</taxon>
        <taxon>Apocrita</taxon>
        <taxon>Ichneumonoidea</taxon>
        <taxon>Braconidae</taxon>
        <taxon>Microgastrinae</taxon>
        <taxon>Cotesia</taxon>
    </lineage>
</organism>
<protein>
    <submittedName>
        <fullName evidence="1">Uncharacterized protein</fullName>
    </submittedName>
</protein>
<keyword evidence="2" id="KW-1185">Reference proteome</keyword>
<name>A0AAV7HEL8_COTGL</name>
<proteinExistence type="predicted"/>
<sequence length="74" mass="8348">MYQRASMQLKAYVQLGELAVYDMSVLYCLHIIPRVCKKDLAPESDVPIYPTLEVSVRSSTPSLAPFPFPLRSIC</sequence>
<comment type="caution">
    <text evidence="1">The sequence shown here is derived from an EMBL/GenBank/DDBJ whole genome shotgun (WGS) entry which is preliminary data.</text>
</comment>
<gene>
    <name evidence="1" type="ORF">KQX54_015177</name>
</gene>
<accession>A0AAV7HEL8</accession>
<dbReference type="EMBL" id="JAHXZJ010002982">
    <property type="protein sequence ID" value="KAH0535228.1"/>
    <property type="molecule type" value="Genomic_DNA"/>
</dbReference>
<dbReference type="AlphaFoldDB" id="A0AAV7HEL8"/>
<evidence type="ECO:0000313" key="1">
    <source>
        <dbReference type="EMBL" id="KAH0535228.1"/>
    </source>
</evidence>
<reference evidence="1 2" key="1">
    <citation type="journal article" date="2021" name="J. Hered.">
        <title>A chromosome-level genome assembly of the parasitoid wasp, Cotesia glomerata (Hymenoptera: Braconidae).</title>
        <authorList>
            <person name="Pinto B.J."/>
            <person name="Weis J.J."/>
            <person name="Gamble T."/>
            <person name="Ode P.J."/>
            <person name="Paul R."/>
            <person name="Zaspel J.M."/>
        </authorList>
    </citation>
    <scope>NUCLEOTIDE SEQUENCE [LARGE SCALE GENOMIC DNA]</scope>
    <source>
        <strain evidence="1">CgM1</strain>
    </source>
</reference>